<sequence length="495" mass="55080">MQTVGKSPKDNRFLRPCDGAKHGQSRFLVAYWPPAKPTASFADASIRLLGQLREQISVRFHELQEVGPVQPIQLAHLERHHGHGPRRPGPKQSDRTEVGPVDQVTQLGAVRCVHGGGATGQEIHRPGTAARDHDGVLLEHELEPQPSGDVLEQIRRKLAEDVGPRQERPEGADFGEQPAAQVVGGVEQDGPLVEVARSEAAGEVARHLAVGCAREPLRPAERVDLVERLVVAGFAGVGRLERANEQQQHVRGPDPAGEQQQRLQPFVQKVVTDRQRVATLEADLERDHERAQVPVGHRHPALEIIEFRREELLPIGVEMLAEVSPKVARFQTRSVRDWIVDGVTVLIVRPQHVHKEVGFGVTFGEQRHGQQGHYVYQTSGPVKHVQRIQDGLEEAQLPPGQPQHTLRDGPEVQVDHDPEVEKRRVTVEGAHELVQQQHVRHDEEQPVGHVPPAQSVAYDPARVHHHHAVFGDVPRHQLQDELHPQQCAQAHVEQL</sequence>
<protein>
    <submittedName>
        <fullName evidence="2">Uncharacterized protein</fullName>
    </submittedName>
</protein>
<feature type="compositionally biased region" description="Basic residues" evidence="1">
    <location>
        <begin position="79"/>
        <end position="89"/>
    </location>
</feature>
<feature type="region of interest" description="Disordered" evidence="1">
    <location>
        <begin position="79"/>
        <end position="98"/>
    </location>
</feature>
<evidence type="ECO:0000313" key="2">
    <source>
        <dbReference type="EnsemblMetazoa" id="AATE014962-PA.1"/>
    </source>
</evidence>
<dbReference type="VEuPathDB" id="VectorBase:AATE014962"/>
<organism evidence="2">
    <name type="scientific">Anopheles atroparvus</name>
    <name type="common">European mosquito</name>
    <dbReference type="NCBI Taxonomy" id="41427"/>
    <lineage>
        <taxon>Eukaryota</taxon>
        <taxon>Metazoa</taxon>
        <taxon>Ecdysozoa</taxon>
        <taxon>Arthropoda</taxon>
        <taxon>Hexapoda</taxon>
        <taxon>Insecta</taxon>
        <taxon>Pterygota</taxon>
        <taxon>Neoptera</taxon>
        <taxon>Endopterygota</taxon>
        <taxon>Diptera</taxon>
        <taxon>Nematocera</taxon>
        <taxon>Culicoidea</taxon>
        <taxon>Culicidae</taxon>
        <taxon>Anophelinae</taxon>
        <taxon>Anopheles</taxon>
    </lineage>
</organism>
<proteinExistence type="predicted"/>
<reference evidence="2" key="1">
    <citation type="submission" date="2022-08" db="UniProtKB">
        <authorList>
            <consortium name="EnsemblMetazoa"/>
        </authorList>
    </citation>
    <scope>IDENTIFICATION</scope>
    <source>
        <strain evidence="2">EBRO</strain>
    </source>
</reference>
<accession>A0A182JBH2</accession>
<dbReference type="AlphaFoldDB" id="A0A182JBH2"/>
<dbReference type="EnsemblMetazoa" id="AATE014962-RA">
    <property type="protein sequence ID" value="AATE014962-PA.1"/>
    <property type="gene ID" value="AATE014962"/>
</dbReference>
<evidence type="ECO:0000256" key="1">
    <source>
        <dbReference type="SAM" id="MobiDB-lite"/>
    </source>
</evidence>
<name>A0A182JBH2_ANOAO</name>